<feature type="transmembrane region" description="Helical" evidence="10">
    <location>
        <begin position="772"/>
        <end position="794"/>
    </location>
</feature>
<organism evidence="12 13">
    <name type="scientific">Nematocida parisii (strain ERTm3)</name>
    <name type="common">Nematode killer fungus</name>
    <dbReference type="NCBI Taxonomy" id="935791"/>
    <lineage>
        <taxon>Eukaryota</taxon>
        <taxon>Fungi</taxon>
        <taxon>Fungi incertae sedis</taxon>
        <taxon>Microsporidia</taxon>
        <taxon>Nematocida</taxon>
    </lineage>
</organism>
<dbReference type="SMART" id="SM00744">
    <property type="entry name" value="RINGv"/>
    <property type="match status" value="1"/>
</dbReference>
<dbReference type="PANTHER" id="PTHR46065">
    <property type="entry name" value="E3 UBIQUITIN-PROTEIN LIGASE MARCH 2/3 FAMILY MEMBER"/>
    <property type="match status" value="1"/>
</dbReference>
<accession>I3EI60</accession>
<dbReference type="Gene3D" id="3.30.40.10">
    <property type="entry name" value="Zinc/RING finger domain, C3HC4 (zinc finger)"/>
    <property type="match status" value="1"/>
</dbReference>
<evidence type="ECO:0000256" key="8">
    <source>
        <dbReference type="ARBA" id="ARBA00022989"/>
    </source>
</evidence>
<dbReference type="InterPro" id="IPR011016">
    <property type="entry name" value="Znf_RING-CH"/>
</dbReference>
<evidence type="ECO:0000256" key="1">
    <source>
        <dbReference type="ARBA" id="ARBA00004141"/>
    </source>
</evidence>
<dbReference type="GO" id="GO:0016567">
    <property type="term" value="P:protein ubiquitination"/>
    <property type="evidence" value="ECO:0007669"/>
    <property type="project" value="UniProtKB-UniPathway"/>
</dbReference>
<evidence type="ECO:0000256" key="3">
    <source>
        <dbReference type="ARBA" id="ARBA00022692"/>
    </source>
</evidence>
<dbReference type="STRING" id="935791.I3EI60"/>
<dbReference type="SUPFAM" id="SSF57850">
    <property type="entry name" value="RING/U-box"/>
    <property type="match status" value="1"/>
</dbReference>
<name>I3EI60_NEMP3</name>
<protein>
    <recommendedName>
        <fullName evidence="11">RING-CH-type domain-containing protein</fullName>
    </recommendedName>
</protein>
<dbReference type="PANTHER" id="PTHR46065:SF3">
    <property type="entry name" value="FI20425P1"/>
    <property type="match status" value="1"/>
</dbReference>
<dbReference type="EMBL" id="GL870877">
    <property type="protein sequence ID" value="EIJ88907.1"/>
    <property type="molecule type" value="Genomic_DNA"/>
</dbReference>
<keyword evidence="3 10" id="KW-0812">Transmembrane</keyword>
<feature type="transmembrane region" description="Helical" evidence="10">
    <location>
        <begin position="230"/>
        <end position="247"/>
    </location>
</feature>
<keyword evidence="7" id="KW-0862">Zinc</keyword>
<evidence type="ECO:0000256" key="7">
    <source>
        <dbReference type="ARBA" id="ARBA00022833"/>
    </source>
</evidence>
<evidence type="ECO:0000256" key="2">
    <source>
        <dbReference type="ARBA" id="ARBA00022679"/>
    </source>
</evidence>
<proteinExistence type="predicted"/>
<dbReference type="OMA" id="ISTHIRY"/>
<keyword evidence="8 10" id="KW-1133">Transmembrane helix</keyword>
<sequence>METQDIETQMSEKTIFCRICTEPETSDNRLASPCKCIGNMKYVHSACILEWIYKTRTQICNFCNYKMKLKRVYINKPTKPNTYPVYTVIYIYSKIQSMLLFGQEVKNKIFEKIEKGFALFTGAVLDPIYRLFSFSMLPAFMSIPRLIAQKNISNIRKQNTYTIIDTLTKLNVITEYNTMYSEIHSNSTRIHRAGLARAHAENDIQRIFSIIIFEDDLEGSLEIVPTTVDYIVLFISLGLVSWLSYILSPTTEYQGDAWISKALIPAATLLWFVYTVIFLAICLQNRLGIKRGSRYMNICGVYCKLLIILLARYGALPYFIFHVVEVMLRILYTSIKMNALQDFIKHSIYGIIPQISEVSNKQMAEAITQSASEFTGFLFVILGNIWLFVFQSVYARYFSHIIRPGLFGWICPISVSVNRVIKDRIFTTFQSYTIAYILFICACIVLCSQILFLDGILLHNHFRKIPCSQIFCLENMAYLYFYLPIIEIFYSGPLQSYFSYVKSILSSISRRVSRCMKVESLLFNGDLPNNSVNLSKLCYLPARNDVSYTNEEIVKRRMLKITKEEKELYFDENGKKKRITMERFTGLEADEHKWTESIVNATRAELLYNPAYSIFYVPSFAVVRVILFSIILFGVCSIITGITAFLLYHTVLYIECMRAKIMHVDILNQIFYTTKLVLGILCIAGGMLCLTYRERKFLIIRKIYQSVKKGCVIGVIPFIVVVFGISLKESIISLLGYKYAKLADWVNAPFQIWFISYTLSLDLIFRNDYSLVFMLVEGACMFILYTLIDIFLFEGTMSKISIWSRLCIVLLPYAFPWIVNILERIGNFLCRASERVKSSILSKGTEIVLVDA</sequence>
<evidence type="ECO:0000313" key="13">
    <source>
        <dbReference type="Proteomes" id="UP000002872"/>
    </source>
</evidence>
<dbReference type="AlphaFoldDB" id="I3EI60"/>
<evidence type="ECO:0000256" key="6">
    <source>
        <dbReference type="ARBA" id="ARBA00022786"/>
    </source>
</evidence>
<dbReference type="Proteomes" id="UP000002872">
    <property type="component" value="Unassembled WGS sequence"/>
</dbReference>
<evidence type="ECO:0000259" key="11">
    <source>
        <dbReference type="PROSITE" id="PS51292"/>
    </source>
</evidence>
<dbReference type="CDD" id="cd16495">
    <property type="entry name" value="RING_CH-C4HC3_MARCH"/>
    <property type="match status" value="1"/>
</dbReference>
<feature type="transmembrane region" description="Helical" evidence="10">
    <location>
        <begin position="670"/>
        <end position="690"/>
    </location>
</feature>
<dbReference type="VEuPathDB" id="MicrosporidiaDB:NEQG_00726"/>
<keyword evidence="5" id="KW-0863">Zinc-finger</keyword>
<reference evidence="12" key="1">
    <citation type="submission" date="2011-01" db="EMBL/GenBank/DDBJ databases">
        <title>The Genome Sequence of Nematocida parisii strain ERTm3.</title>
        <authorList>
            <consortium name="The Broad Institute Genome Sequencing Platform"/>
            <consortium name="The Broad Institute Genome Sequencing Center for Infectious Disease"/>
            <person name="Cuomo C."/>
            <person name="Troemel E."/>
            <person name="Young S.K."/>
            <person name="Zeng Q."/>
            <person name="Gargeya S."/>
            <person name="Fitzgerald M."/>
            <person name="Haas B."/>
            <person name="Abouelleil A."/>
            <person name="Alvarado L."/>
            <person name="Arachchi H.M."/>
            <person name="Berlin A."/>
            <person name="Chapman S.B."/>
            <person name="Gearin G."/>
            <person name="Goldberg J."/>
            <person name="Griggs A."/>
            <person name="Gujja S."/>
            <person name="Hansen M."/>
            <person name="Heiman D."/>
            <person name="Howarth C."/>
            <person name="Larimer J."/>
            <person name="Lui A."/>
            <person name="MacDonald P.J.P."/>
            <person name="McCowen C."/>
            <person name="Montmayeur A."/>
            <person name="Murphy C."/>
            <person name="Neiman D."/>
            <person name="Pearson M."/>
            <person name="Priest M."/>
            <person name="Roberts A."/>
            <person name="Saif S."/>
            <person name="Shea T."/>
            <person name="Sisk P."/>
            <person name="Stolte C."/>
            <person name="Sykes S."/>
            <person name="Wortman J."/>
            <person name="Nusbaum C."/>
            <person name="Birren B."/>
        </authorList>
    </citation>
    <scope>NUCLEOTIDE SEQUENCE</scope>
    <source>
        <strain evidence="12">ERTm3</strain>
    </source>
</reference>
<feature type="transmembrane region" description="Helical" evidence="10">
    <location>
        <begin position="625"/>
        <end position="650"/>
    </location>
</feature>
<evidence type="ECO:0000256" key="10">
    <source>
        <dbReference type="SAM" id="Phobius"/>
    </source>
</evidence>
<evidence type="ECO:0000256" key="9">
    <source>
        <dbReference type="ARBA" id="ARBA00023136"/>
    </source>
</evidence>
<evidence type="ECO:0000256" key="4">
    <source>
        <dbReference type="ARBA" id="ARBA00022723"/>
    </source>
</evidence>
<gene>
    <name evidence="12" type="ORF">NEQG_00726</name>
</gene>
<feature type="transmembrane region" description="Helical" evidence="10">
    <location>
        <begin position="262"/>
        <end position="283"/>
    </location>
</feature>
<dbReference type="InterPro" id="IPR013083">
    <property type="entry name" value="Znf_RING/FYVE/PHD"/>
</dbReference>
<dbReference type="GO" id="GO:0016740">
    <property type="term" value="F:transferase activity"/>
    <property type="evidence" value="ECO:0007669"/>
    <property type="project" value="UniProtKB-KW"/>
</dbReference>
<dbReference type="Pfam" id="PF12906">
    <property type="entry name" value="RINGv"/>
    <property type="match status" value="1"/>
</dbReference>
<feature type="domain" description="RING-CH-type" evidence="11">
    <location>
        <begin position="9"/>
        <end position="70"/>
    </location>
</feature>
<keyword evidence="9 10" id="KW-0472">Membrane</keyword>
<feature type="transmembrane region" description="Helical" evidence="10">
    <location>
        <begin position="433"/>
        <end position="458"/>
    </location>
</feature>
<keyword evidence="2" id="KW-0808">Transferase</keyword>
<dbReference type="InParanoid" id="I3EI60"/>
<dbReference type="OrthoDB" id="2188690at2759"/>
<keyword evidence="13" id="KW-1185">Reference proteome</keyword>
<dbReference type="HOGENOM" id="CLU_368049_0_0_1"/>
<dbReference type="PROSITE" id="PS51292">
    <property type="entry name" value="ZF_RING_CH"/>
    <property type="match status" value="1"/>
</dbReference>
<dbReference type="GO" id="GO:0008270">
    <property type="term" value="F:zinc ion binding"/>
    <property type="evidence" value="ECO:0007669"/>
    <property type="project" value="UniProtKB-KW"/>
</dbReference>
<evidence type="ECO:0000256" key="5">
    <source>
        <dbReference type="ARBA" id="ARBA00022771"/>
    </source>
</evidence>
<keyword evidence="4" id="KW-0479">Metal-binding</keyword>
<dbReference type="GO" id="GO:0016020">
    <property type="term" value="C:membrane"/>
    <property type="evidence" value="ECO:0007669"/>
    <property type="project" value="UniProtKB-SubCell"/>
</dbReference>
<feature type="transmembrane region" description="Helical" evidence="10">
    <location>
        <begin position="800"/>
        <end position="822"/>
    </location>
</feature>
<keyword evidence="6" id="KW-0833">Ubl conjugation pathway</keyword>
<dbReference type="UniPathway" id="UPA00143"/>
<evidence type="ECO:0000313" key="12">
    <source>
        <dbReference type="EMBL" id="EIJ88907.1"/>
    </source>
</evidence>
<feature type="transmembrane region" description="Helical" evidence="10">
    <location>
        <begin position="711"/>
        <end position="728"/>
    </location>
</feature>
<feature type="transmembrane region" description="Helical" evidence="10">
    <location>
        <begin position="374"/>
        <end position="395"/>
    </location>
</feature>
<comment type="subcellular location">
    <subcellularLocation>
        <location evidence="1">Membrane</location>
        <topology evidence="1">Multi-pass membrane protein</topology>
    </subcellularLocation>
</comment>
<feature type="transmembrane region" description="Helical" evidence="10">
    <location>
        <begin position="478"/>
        <end position="501"/>
    </location>
</feature>